<evidence type="ECO:0000313" key="2">
    <source>
        <dbReference type="Proteomes" id="UP000594263"/>
    </source>
</evidence>
<protein>
    <submittedName>
        <fullName evidence="1">Uncharacterized protein</fullName>
    </submittedName>
</protein>
<dbReference type="AlphaFoldDB" id="A0A7N0UKJ9"/>
<keyword evidence="2" id="KW-1185">Reference proteome</keyword>
<dbReference type="Gramene" id="Kaladp0069s0037.1.v1.1">
    <property type="protein sequence ID" value="Kaladp0069s0037.1.v1.1.CDS.1"/>
    <property type="gene ID" value="Kaladp0069s0037.v1.1"/>
</dbReference>
<dbReference type="Proteomes" id="UP000594263">
    <property type="component" value="Unplaced"/>
</dbReference>
<dbReference type="EnsemblPlants" id="Kaladp0069s0037.1.v1.1">
    <property type="protein sequence ID" value="Kaladp0069s0037.1.v1.1.CDS.1"/>
    <property type="gene ID" value="Kaladp0069s0037.v1.1"/>
</dbReference>
<sequence>MCAFIDSKNLSIASYSISYGLTAPTYAKERRGEDKESSTWHLATRTTGTTSPSYPATFDSPLFPRDTYY</sequence>
<organism evidence="1 2">
    <name type="scientific">Kalanchoe fedtschenkoi</name>
    <name type="common">Lavender scallops</name>
    <name type="synonym">South American air plant</name>
    <dbReference type="NCBI Taxonomy" id="63787"/>
    <lineage>
        <taxon>Eukaryota</taxon>
        <taxon>Viridiplantae</taxon>
        <taxon>Streptophyta</taxon>
        <taxon>Embryophyta</taxon>
        <taxon>Tracheophyta</taxon>
        <taxon>Spermatophyta</taxon>
        <taxon>Magnoliopsida</taxon>
        <taxon>eudicotyledons</taxon>
        <taxon>Gunneridae</taxon>
        <taxon>Pentapetalae</taxon>
        <taxon>Saxifragales</taxon>
        <taxon>Crassulaceae</taxon>
        <taxon>Kalanchoe</taxon>
    </lineage>
</organism>
<accession>A0A7N0UKJ9</accession>
<reference evidence="1" key="1">
    <citation type="submission" date="2021-01" db="UniProtKB">
        <authorList>
            <consortium name="EnsemblPlants"/>
        </authorList>
    </citation>
    <scope>IDENTIFICATION</scope>
</reference>
<evidence type="ECO:0000313" key="1">
    <source>
        <dbReference type="EnsemblPlants" id="Kaladp0069s0037.1.v1.1.CDS.1"/>
    </source>
</evidence>
<name>A0A7N0UKJ9_KALFE</name>
<proteinExistence type="predicted"/>